<accession>A0A0W0EWL5</accession>
<comment type="caution">
    <text evidence="1">The sequence shown here is derived from an EMBL/GenBank/DDBJ whole genome shotgun (WGS) entry which is preliminary data.</text>
</comment>
<organism evidence="1 2">
    <name type="scientific">Moniliophthora roreri</name>
    <name type="common">Frosty pod rot fungus</name>
    <name type="synonym">Monilia roreri</name>
    <dbReference type="NCBI Taxonomy" id="221103"/>
    <lineage>
        <taxon>Eukaryota</taxon>
        <taxon>Fungi</taxon>
        <taxon>Dikarya</taxon>
        <taxon>Basidiomycota</taxon>
        <taxon>Agaricomycotina</taxon>
        <taxon>Agaricomycetes</taxon>
        <taxon>Agaricomycetidae</taxon>
        <taxon>Agaricales</taxon>
        <taxon>Marasmiineae</taxon>
        <taxon>Marasmiaceae</taxon>
        <taxon>Moniliophthora</taxon>
    </lineage>
</organism>
<evidence type="ECO:0000313" key="1">
    <source>
        <dbReference type="EMBL" id="KTB28473.1"/>
    </source>
</evidence>
<proteinExistence type="predicted"/>
<dbReference type="AlphaFoldDB" id="A0A0W0EWL5"/>
<protein>
    <submittedName>
        <fullName evidence="1">Uncharacterized protein</fullName>
    </submittedName>
</protein>
<gene>
    <name evidence="1" type="ORF">WG66_18956</name>
</gene>
<dbReference type="Proteomes" id="UP000054988">
    <property type="component" value="Unassembled WGS sequence"/>
</dbReference>
<evidence type="ECO:0000313" key="2">
    <source>
        <dbReference type="Proteomes" id="UP000054988"/>
    </source>
</evidence>
<reference evidence="1 2" key="1">
    <citation type="submission" date="2015-12" db="EMBL/GenBank/DDBJ databases">
        <title>Draft genome sequence of Moniliophthora roreri, the causal agent of frosty pod rot of cacao.</title>
        <authorList>
            <person name="Aime M.C."/>
            <person name="Diaz-Valderrama J.R."/>
            <person name="Kijpornyongpan T."/>
            <person name="Phillips-Mora W."/>
        </authorList>
    </citation>
    <scope>NUCLEOTIDE SEQUENCE [LARGE SCALE GENOMIC DNA]</scope>
    <source>
        <strain evidence="1 2">MCA 2952</strain>
    </source>
</reference>
<sequence length="56" mass="6207">MPSSLPRIAVVVVEENLRFKLMLLFTVALCPRGVQDLNFRSGVGGPNFVKTFLDLT</sequence>
<name>A0A0W0EWL5_MONRR</name>
<dbReference type="EMBL" id="LATX01002473">
    <property type="protein sequence ID" value="KTB28473.1"/>
    <property type="molecule type" value="Genomic_DNA"/>
</dbReference>